<evidence type="ECO:0000256" key="3">
    <source>
        <dbReference type="ARBA" id="ARBA00022989"/>
    </source>
</evidence>
<keyword evidence="2 5" id="KW-0812">Transmembrane</keyword>
<gene>
    <name evidence="7" type="ORF">DYB34_002718</name>
    <name evidence="6" type="ORF">DYB36_010890</name>
</gene>
<evidence type="ECO:0000256" key="5">
    <source>
        <dbReference type="SAM" id="Phobius"/>
    </source>
</evidence>
<dbReference type="PANTHER" id="PTHR11040">
    <property type="entry name" value="ZINC/IRON TRANSPORTER"/>
    <property type="match status" value="1"/>
</dbReference>
<dbReference type="AlphaFoldDB" id="A0A397BD30"/>
<keyword evidence="3 5" id="KW-1133">Transmembrane helix</keyword>
<sequence>MDTTSLAEFKLISAVAIWLLALGGGMFPIYVLQMNAKVTSTLNMAAAGIFLSASLVHMLPDAAKNAPLLELGCAQFMCFPYAFIIFAVGFLLILLIESMAHALQERLHGSADERLPLLVNAPHIAHDPADPCVKVEVTHAHMHGLIDTSSNPFLAIVVFAALSFHSLVEGLGIGAATSTNAWQIFFAIVAHKALAAMALSLELVKHQVQRPRLIGSLFVFASMTPLGVMLGAALAGDDPSDSLAGGVCTALAGGTFLYVGAMEIIPQELHDRRHLLQKCAAMVGAFGAFSLLALWV</sequence>
<feature type="transmembrane region" description="Helical" evidence="5">
    <location>
        <begin position="79"/>
        <end position="96"/>
    </location>
</feature>
<dbReference type="EMBL" id="QUTB01004651">
    <property type="protein sequence ID" value="RHY60526.1"/>
    <property type="molecule type" value="Genomic_DNA"/>
</dbReference>
<dbReference type="PANTHER" id="PTHR11040:SF140">
    <property type="entry name" value="ZRT (ZRT), IRT- (IRT-) LIKE PROTEIN TRANSPORTER"/>
    <property type="match status" value="1"/>
</dbReference>
<proteinExistence type="predicted"/>
<dbReference type="EMBL" id="QUSZ01003907">
    <property type="protein sequence ID" value="RHY16680.1"/>
    <property type="molecule type" value="Genomic_DNA"/>
</dbReference>
<evidence type="ECO:0000256" key="1">
    <source>
        <dbReference type="ARBA" id="ARBA00004141"/>
    </source>
</evidence>
<reference evidence="8 9" key="1">
    <citation type="submission" date="2018-08" db="EMBL/GenBank/DDBJ databases">
        <title>Aphanomyces genome sequencing and annotation.</title>
        <authorList>
            <person name="Minardi D."/>
            <person name="Oidtmann B."/>
            <person name="Van Der Giezen M."/>
            <person name="Studholme D.J."/>
        </authorList>
    </citation>
    <scope>NUCLEOTIDE SEQUENCE [LARGE SCALE GENOMIC DNA]</scope>
    <source>
        <strain evidence="6 8">Kv</strain>
        <strain evidence="7 9">Si</strain>
    </source>
</reference>
<keyword evidence="4 5" id="KW-0472">Membrane</keyword>
<feature type="transmembrane region" description="Helical" evidence="5">
    <location>
        <begin position="181"/>
        <end position="201"/>
    </location>
</feature>
<name>A0A397BD30_APHAT</name>
<comment type="subcellular location">
    <subcellularLocation>
        <location evidence="1">Membrane</location>
        <topology evidence="1">Multi-pass membrane protein</topology>
    </subcellularLocation>
</comment>
<comment type="caution">
    <text evidence="6">The sequence shown here is derived from an EMBL/GenBank/DDBJ whole genome shotgun (WGS) entry which is preliminary data.</text>
</comment>
<feature type="transmembrane region" description="Helical" evidence="5">
    <location>
        <begin position="213"/>
        <end position="236"/>
    </location>
</feature>
<dbReference type="GO" id="GO:0005385">
    <property type="term" value="F:zinc ion transmembrane transporter activity"/>
    <property type="evidence" value="ECO:0007669"/>
    <property type="project" value="TreeGrafter"/>
</dbReference>
<feature type="transmembrane region" description="Helical" evidence="5">
    <location>
        <begin position="153"/>
        <end position="175"/>
    </location>
</feature>
<evidence type="ECO:0008006" key="10">
    <source>
        <dbReference type="Google" id="ProtNLM"/>
    </source>
</evidence>
<evidence type="ECO:0000313" key="9">
    <source>
        <dbReference type="Proteomes" id="UP000283543"/>
    </source>
</evidence>
<feature type="transmembrane region" description="Helical" evidence="5">
    <location>
        <begin position="41"/>
        <end position="59"/>
    </location>
</feature>
<feature type="transmembrane region" description="Helical" evidence="5">
    <location>
        <begin position="12"/>
        <end position="32"/>
    </location>
</feature>
<organism evidence="6 8">
    <name type="scientific">Aphanomyces astaci</name>
    <name type="common">Crayfish plague agent</name>
    <dbReference type="NCBI Taxonomy" id="112090"/>
    <lineage>
        <taxon>Eukaryota</taxon>
        <taxon>Sar</taxon>
        <taxon>Stramenopiles</taxon>
        <taxon>Oomycota</taxon>
        <taxon>Saprolegniomycetes</taxon>
        <taxon>Saprolegniales</taxon>
        <taxon>Verrucalvaceae</taxon>
        <taxon>Aphanomyces</taxon>
    </lineage>
</organism>
<evidence type="ECO:0000256" key="2">
    <source>
        <dbReference type="ARBA" id="ARBA00022692"/>
    </source>
</evidence>
<dbReference type="Proteomes" id="UP000283543">
    <property type="component" value="Unassembled WGS sequence"/>
</dbReference>
<dbReference type="Proteomes" id="UP000265427">
    <property type="component" value="Unassembled WGS sequence"/>
</dbReference>
<evidence type="ECO:0000256" key="4">
    <source>
        <dbReference type="ARBA" id="ARBA00023136"/>
    </source>
</evidence>
<evidence type="ECO:0000313" key="6">
    <source>
        <dbReference type="EMBL" id="RHY16680.1"/>
    </source>
</evidence>
<dbReference type="Pfam" id="PF02535">
    <property type="entry name" value="Zip"/>
    <property type="match status" value="1"/>
</dbReference>
<accession>A0A397BD30</accession>
<dbReference type="InterPro" id="IPR003689">
    <property type="entry name" value="ZIP"/>
</dbReference>
<evidence type="ECO:0000313" key="7">
    <source>
        <dbReference type="EMBL" id="RHY60526.1"/>
    </source>
</evidence>
<dbReference type="GO" id="GO:0016020">
    <property type="term" value="C:membrane"/>
    <property type="evidence" value="ECO:0007669"/>
    <property type="project" value="UniProtKB-SubCell"/>
</dbReference>
<dbReference type="VEuPathDB" id="FungiDB:H257_06014"/>
<feature type="transmembrane region" description="Helical" evidence="5">
    <location>
        <begin position="242"/>
        <end position="263"/>
    </location>
</feature>
<evidence type="ECO:0000313" key="8">
    <source>
        <dbReference type="Proteomes" id="UP000265427"/>
    </source>
</evidence>
<protein>
    <recommendedName>
        <fullName evidence="10">Zinc/iron permease</fullName>
    </recommendedName>
</protein>
<feature type="transmembrane region" description="Helical" evidence="5">
    <location>
        <begin position="275"/>
        <end position="295"/>
    </location>
</feature>